<keyword evidence="5 6" id="KW-0472">Membrane</keyword>
<dbReference type="Pfam" id="PF01594">
    <property type="entry name" value="AI-2E_transport"/>
    <property type="match status" value="1"/>
</dbReference>
<evidence type="ECO:0000256" key="3">
    <source>
        <dbReference type="ARBA" id="ARBA00022692"/>
    </source>
</evidence>
<gene>
    <name evidence="7" type="ORF">AAW51_1519</name>
</gene>
<dbReference type="STRING" id="413882.AAW51_1519"/>
<reference evidence="7 8" key="1">
    <citation type="submission" date="2015-05" db="EMBL/GenBank/DDBJ databases">
        <authorList>
            <person name="Tang B."/>
            <person name="Yu Y."/>
        </authorList>
    </citation>
    <scope>NUCLEOTIDE SEQUENCE [LARGE SCALE GENOMIC DNA]</scope>
    <source>
        <strain evidence="7 8">DSM 7029</strain>
    </source>
</reference>
<keyword evidence="8" id="KW-1185">Reference proteome</keyword>
<evidence type="ECO:0000256" key="2">
    <source>
        <dbReference type="ARBA" id="ARBA00009773"/>
    </source>
</evidence>
<protein>
    <submittedName>
        <fullName evidence="7">Permease</fullName>
    </submittedName>
</protein>
<accession>A0A0G3BNT5</accession>
<feature type="transmembrane region" description="Helical" evidence="6">
    <location>
        <begin position="141"/>
        <end position="164"/>
    </location>
</feature>
<evidence type="ECO:0000256" key="1">
    <source>
        <dbReference type="ARBA" id="ARBA00004141"/>
    </source>
</evidence>
<feature type="transmembrane region" description="Helical" evidence="6">
    <location>
        <begin position="12"/>
        <end position="30"/>
    </location>
</feature>
<comment type="similarity">
    <text evidence="2">Belongs to the autoinducer-2 exporter (AI-2E) (TC 2.A.86) family.</text>
</comment>
<proteinExistence type="inferred from homology"/>
<evidence type="ECO:0000313" key="8">
    <source>
        <dbReference type="Proteomes" id="UP000035352"/>
    </source>
</evidence>
<dbReference type="GO" id="GO:0055085">
    <property type="term" value="P:transmembrane transport"/>
    <property type="evidence" value="ECO:0007669"/>
    <property type="project" value="TreeGrafter"/>
</dbReference>
<name>A0A0G3BNT5_9BURK</name>
<dbReference type="AlphaFoldDB" id="A0A0G3BNT5"/>
<organism evidence="7 8">
    <name type="scientific">Caldimonas brevitalea</name>
    <dbReference type="NCBI Taxonomy" id="413882"/>
    <lineage>
        <taxon>Bacteria</taxon>
        <taxon>Pseudomonadati</taxon>
        <taxon>Pseudomonadota</taxon>
        <taxon>Betaproteobacteria</taxon>
        <taxon>Burkholderiales</taxon>
        <taxon>Sphaerotilaceae</taxon>
        <taxon>Caldimonas</taxon>
    </lineage>
</organism>
<dbReference type="PANTHER" id="PTHR21716:SF62">
    <property type="entry name" value="TRANSPORT PROTEIN YDBI-RELATED"/>
    <property type="match status" value="1"/>
</dbReference>
<dbReference type="Proteomes" id="UP000035352">
    <property type="component" value="Chromosome"/>
</dbReference>
<feature type="transmembrane region" description="Helical" evidence="6">
    <location>
        <begin position="68"/>
        <end position="88"/>
    </location>
</feature>
<dbReference type="KEGG" id="pbh:AAW51_1519"/>
<keyword evidence="4 6" id="KW-1133">Transmembrane helix</keyword>
<sequence>MLQRGVAALQLFVRQLLIAILIVALVLLVWRLQEVFVLFFAGTVAAVTLTALGAPLRRHIGFSRRGSLLLVLALLVALAVAGGTLLGAPMADQFERLRAALPQAVTAASQWLHGNSFGQSLIRGWNSFIAGGLPWASVASLASLTVGSVGTAALAIVIGIYLAADPWVYRHGFIRMLPPAYRQLVDAALQNAGDRLYRWLVGQALAMLAVGLLAATGLWAIGMPNALVLGIIAGLLEFVPYFGAIVAGALTVLLGFVEGPQMAMKAFLLLTAIQQLEGNVLAPLVQRWAVELPPVLGLLAVVIFGLLFGLAGAVLATPMMVVAVSLVEDLWVRGVLERGRDSEARRAA</sequence>
<feature type="transmembrane region" description="Helical" evidence="6">
    <location>
        <begin position="199"/>
        <end position="221"/>
    </location>
</feature>
<dbReference type="OrthoDB" id="5761230at2"/>
<feature type="transmembrane region" description="Helical" evidence="6">
    <location>
        <begin position="227"/>
        <end position="254"/>
    </location>
</feature>
<comment type="subcellular location">
    <subcellularLocation>
        <location evidence="1">Membrane</location>
        <topology evidence="1">Multi-pass membrane protein</topology>
    </subcellularLocation>
</comment>
<dbReference type="EMBL" id="CP011371">
    <property type="protein sequence ID" value="AKJ28210.1"/>
    <property type="molecule type" value="Genomic_DNA"/>
</dbReference>
<evidence type="ECO:0000313" key="7">
    <source>
        <dbReference type="EMBL" id="AKJ28210.1"/>
    </source>
</evidence>
<evidence type="ECO:0000256" key="5">
    <source>
        <dbReference type="ARBA" id="ARBA00023136"/>
    </source>
</evidence>
<dbReference type="InterPro" id="IPR002549">
    <property type="entry name" value="AI-2E-like"/>
</dbReference>
<evidence type="ECO:0000256" key="6">
    <source>
        <dbReference type="SAM" id="Phobius"/>
    </source>
</evidence>
<feature type="transmembrane region" description="Helical" evidence="6">
    <location>
        <begin position="295"/>
        <end position="316"/>
    </location>
</feature>
<evidence type="ECO:0000256" key="4">
    <source>
        <dbReference type="ARBA" id="ARBA00022989"/>
    </source>
</evidence>
<dbReference type="PANTHER" id="PTHR21716">
    <property type="entry name" value="TRANSMEMBRANE PROTEIN"/>
    <property type="match status" value="1"/>
</dbReference>
<dbReference type="GO" id="GO:0016020">
    <property type="term" value="C:membrane"/>
    <property type="evidence" value="ECO:0007669"/>
    <property type="project" value="UniProtKB-SubCell"/>
</dbReference>
<feature type="transmembrane region" description="Helical" evidence="6">
    <location>
        <begin position="36"/>
        <end position="56"/>
    </location>
</feature>
<keyword evidence="3 6" id="KW-0812">Transmembrane</keyword>